<dbReference type="PANTHER" id="PTHR43080">
    <property type="entry name" value="CBS DOMAIN-CONTAINING PROTEIN CBSX3, MITOCHONDRIAL"/>
    <property type="match status" value="1"/>
</dbReference>
<comment type="caution">
    <text evidence="4">The sequence shown here is derived from an EMBL/GenBank/DDBJ whole genome shotgun (WGS) entry which is preliminary data.</text>
</comment>
<dbReference type="PANTHER" id="PTHR43080:SF26">
    <property type="entry name" value="REGULATORY PROTEIN"/>
    <property type="match status" value="1"/>
</dbReference>
<evidence type="ECO:0000259" key="3">
    <source>
        <dbReference type="PROSITE" id="PS51371"/>
    </source>
</evidence>
<dbReference type="Gene3D" id="3.10.580.10">
    <property type="entry name" value="CBS-domain"/>
    <property type="match status" value="1"/>
</dbReference>
<dbReference type="Proteomes" id="UP000286482">
    <property type="component" value="Unassembled WGS sequence"/>
</dbReference>
<name>A0A420EBT7_9ALTE</name>
<dbReference type="CDD" id="cd04584">
    <property type="entry name" value="CBS_pair_AcuB_like"/>
    <property type="match status" value="1"/>
</dbReference>
<protein>
    <submittedName>
        <fullName evidence="4">CBS domain-containing protein</fullName>
    </submittedName>
</protein>
<dbReference type="SUPFAM" id="SSF54631">
    <property type="entry name" value="CBS-domain pair"/>
    <property type="match status" value="1"/>
</dbReference>
<evidence type="ECO:0000256" key="2">
    <source>
        <dbReference type="PROSITE-ProRule" id="PRU00703"/>
    </source>
</evidence>
<keyword evidence="1 2" id="KW-0129">CBS domain</keyword>
<dbReference type="InterPro" id="IPR051257">
    <property type="entry name" value="Diverse_CBS-Domain"/>
</dbReference>
<evidence type="ECO:0000313" key="4">
    <source>
        <dbReference type="EMBL" id="RKF18102.1"/>
    </source>
</evidence>
<organism evidence="4 5">
    <name type="scientific">Alginatibacterium sediminis</name>
    <dbReference type="NCBI Taxonomy" id="2164068"/>
    <lineage>
        <taxon>Bacteria</taxon>
        <taxon>Pseudomonadati</taxon>
        <taxon>Pseudomonadota</taxon>
        <taxon>Gammaproteobacteria</taxon>
        <taxon>Alteromonadales</taxon>
        <taxon>Alteromonadaceae</taxon>
        <taxon>Alginatibacterium</taxon>
    </lineage>
</organism>
<evidence type="ECO:0000313" key="5">
    <source>
        <dbReference type="Proteomes" id="UP000286482"/>
    </source>
</evidence>
<dbReference type="AlphaFoldDB" id="A0A420EBT7"/>
<dbReference type="Pfam" id="PF00571">
    <property type="entry name" value="CBS"/>
    <property type="match status" value="2"/>
</dbReference>
<keyword evidence="5" id="KW-1185">Reference proteome</keyword>
<dbReference type="InterPro" id="IPR046342">
    <property type="entry name" value="CBS_dom_sf"/>
</dbReference>
<proteinExistence type="predicted"/>
<feature type="domain" description="CBS" evidence="3">
    <location>
        <begin position="21"/>
        <end position="78"/>
    </location>
</feature>
<evidence type="ECO:0000256" key="1">
    <source>
        <dbReference type="ARBA" id="ARBA00023122"/>
    </source>
</evidence>
<feature type="domain" description="CBS" evidence="3">
    <location>
        <begin position="96"/>
        <end position="151"/>
    </location>
</feature>
<dbReference type="EMBL" id="RAQO01000006">
    <property type="protein sequence ID" value="RKF18102.1"/>
    <property type="molecule type" value="Genomic_DNA"/>
</dbReference>
<accession>A0A420EBT7</accession>
<dbReference type="SMART" id="SM00116">
    <property type="entry name" value="CBS"/>
    <property type="match status" value="2"/>
</dbReference>
<gene>
    <name evidence="4" type="ORF">DBZ36_12770</name>
</gene>
<reference evidence="4 5" key="1">
    <citation type="submission" date="2018-09" db="EMBL/GenBank/DDBJ databases">
        <authorList>
            <person name="Wang Z."/>
        </authorList>
    </citation>
    <scope>NUCLEOTIDE SEQUENCE [LARGE SCALE GENOMIC DNA]</scope>
    <source>
        <strain evidence="4 5">ALS 81</strain>
    </source>
</reference>
<sequence length="161" mass="18134">MLCRSGLSIRSLTMITVADIMTQKPHIATVDTNLEQALKICQEFRIRHLPVVDKEHHLLGLVSERDLRSAQESSLAKLSKEQRSQHQRSHSLDQIMVTKVHSVNPHASVEDAARHIENHRIGCLPVVEKDKLVGILTDSDFVGVAITLLEMQRDQEPLIPD</sequence>
<dbReference type="InterPro" id="IPR000644">
    <property type="entry name" value="CBS_dom"/>
</dbReference>
<dbReference type="PROSITE" id="PS51371">
    <property type="entry name" value="CBS"/>
    <property type="match status" value="2"/>
</dbReference>